<organism evidence="1">
    <name type="scientific">Candidatus Kentrum sp. TUN</name>
    <dbReference type="NCBI Taxonomy" id="2126343"/>
    <lineage>
        <taxon>Bacteria</taxon>
        <taxon>Pseudomonadati</taxon>
        <taxon>Pseudomonadota</taxon>
        <taxon>Gammaproteobacteria</taxon>
        <taxon>Candidatus Kentrum</taxon>
    </lineage>
</organism>
<name>A0A450ZQD0_9GAMM</name>
<dbReference type="EMBL" id="CAADFV010000074">
    <property type="protein sequence ID" value="VFK62098.1"/>
    <property type="molecule type" value="Genomic_DNA"/>
</dbReference>
<evidence type="ECO:0000313" key="1">
    <source>
        <dbReference type="EMBL" id="VFK55944.1"/>
    </source>
</evidence>
<sequence length="40" mass="4723">MSRSPVKELVFFLEEPSAREMLKGVLSRLLLRVILRYVVF</sequence>
<reference evidence="1" key="1">
    <citation type="submission" date="2019-02" db="EMBL/GenBank/DDBJ databases">
        <authorList>
            <person name="Gruber-Vodicka R. H."/>
            <person name="Seah K. B. B."/>
        </authorList>
    </citation>
    <scope>NUCLEOTIDE SEQUENCE</scope>
    <source>
        <strain evidence="2">BECK_BY2</strain>
        <strain evidence="1">BECK_BY3</strain>
    </source>
</reference>
<gene>
    <name evidence="2" type="ORF">BECKTUN1418E_GA0071001_10747</name>
    <name evidence="1" type="ORF">BECKTUN1418F_GA0071002_10777</name>
</gene>
<evidence type="ECO:0000313" key="2">
    <source>
        <dbReference type="EMBL" id="VFK62098.1"/>
    </source>
</evidence>
<protein>
    <submittedName>
        <fullName evidence="1">Uncharacterized protein</fullName>
    </submittedName>
</protein>
<accession>A0A450ZQD0</accession>
<dbReference type="EMBL" id="CAADFY010000077">
    <property type="protein sequence ID" value="VFK55944.1"/>
    <property type="molecule type" value="Genomic_DNA"/>
</dbReference>
<proteinExistence type="predicted"/>
<dbReference type="AlphaFoldDB" id="A0A450ZQD0"/>